<keyword evidence="3" id="KW-1185">Reference proteome</keyword>
<reference evidence="2 3" key="1">
    <citation type="journal article" date="2018" name="Nat. Ecol. Evol.">
        <title>Pezizomycetes genomes reveal the molecular basis of ectomycorrhizal truffle lifestyle.</title>
        <authorList>
            <person name="Murat C."/>
            <person name="Payen T."/>
            <person name="Noel B."/>
            <person name="Kuo A."/>
            <person name="Morin E."/>
            <person name="Chen J."/>
            <person name="Kohler A."/>
            <person name="Krizsan K."/>
            <person name="Balestrini R."/>
            <person name="Da Silva C."/>
            <person name="Montanini B."/>
            <person name="Hainaut M."/>
            <person name="Levati E."/>
            <person name="Barry K.W."/>
            <person name="Belfiori B."/>
            <person name="Cichocki N."/>
            <person name="Clum A."/>
            <person name="Dockter R.B."/>
            <person name="Fauchery L."/>
            <person name="Guy J."/>
            <person name="Iotti M."/>
            <person name="Le Tacon F."/>
            <person name="Lindquist E.A."/>
            <person name="Lipzen A."/>
            <person name="Malagnac F."/>
            <person name="Mello A."/>
            <person name="Molinier V."/>
            <person name="Miyauchi S."/>
            <person name="Poulain J."/>
            <person name="Riccioni C."/>
            <person name="Rubini A."/>
            <person name="Sitrit Y."/>
            <person name="Splivallo R."/>
            <person name="Traeger S."/>
            <person name="Wang M."/>
            <person name="Zifcakova L."/>
            <person name="Wipf D."/>
            <person name="Zambonelli A."/>
            <person name="Paolocci F."/>
            <person name="Nowrousian M."/>
            <person name="Ottonello S."/>
            <person name="Baldrian P."/>
            <person name="Spatafora J.W."/>
            <person name="Henrissat B."/>
            <person name="Nagy L.G."/>
            <person name="Aury J.M."/>
            <person name="Wincker P."/>
            <person name="Grigoriev I.V."/>
            <person name="Bonfante P."/>
            <person name="Martin F.M."/>
        </authorList>
    </citation>
    <scope>NUCLEOTIDE SEQUENCE [LARGE SCALE GENOMIC DNA]</scope>
    <source>
        <strain evidence="2 3">ATCC MYA-4762</strain>
    </source>
</reference>
<proteinExistence type="predicted"/>
<feature type="region of interest" description="Disordered" evidence="1">
    <location>
        <begin position="40"/>
        <end position="78"/>
    </location>
</feature>
<dbReference type="EMBL" id="ML121547">
    <property type="protein sequence ID" value="RPB23240.1"/>
    <property type="molecule type" value="Genomic_DNA"/>
</dbReference>
<dbReference type="Proteomes" id="UP000267821">
    <property type="component" value="Unassembled WGS sequence"/>
</dbReference>
<accession>A0A3N4LK64</accession>
<organism evidence="2 3">
    <name type="scientific">Terfezia boudieri ATCC MYA-4762</name>
    <dbReference type="NCBI Taxonomy" id="1051890"/>
    <lineage>
        <taxon>Eukaryota</taxon>
        <taxon>Fungi</taxon>
        <taxon>Dikarya</taxon>
        <taxon>Ascomycota</taxon>
        <taxon>Pezizomycotina</taxon>
        <taxon>Pezizomycetes</taxon>
        <taxon>Pezizales</taxon>
        <taxon>Pezizaceae</taxon>
        <taxon>Terfezia</taxon>
    </lineage>
</organism>
<dbReference type="InParanoid" id="A0A3N4LK64"/>
<protein>
    <submittedName>
        <fullName evidence="2">Uncharacterized protein</fullName>
    </submittedName>
</protein>
<gene>
    <name evidence="2" type="ORF">L211DRAFT_280002</name>
</gene>
<evidence type="ECO:0000313" key="2">
    <source>
        <dbReference type="EMBL" id="RPB23240.1"/>
    </source>
</evidence>
<feature type="compositionally biased region" description="Pro residues" evidence="1">
    <location>
        <begin position="47"/>
        <end position="67"/>
    </location>
</feature>
<evidence type="ECO:0000313" key="3">
    <source>
        <dbReference type="Proteomes" id="UP000267821"/>
    </source>
</evidence>
<feature type="region of interest" description="Disordered" evidence="1">
    <location>
        <begin position="111"/>
        <end position="165"/>
    </location>
</feature>
<evidence type="ECO:0000256" key="1">
    <source>
        <dbReference type="SAM" id="MobiDB-lite"/>
    </source>
</evidence>
<dbReference type="AlphaFoldDB" id="A0A3N4LK64"/>
<name>A0A3N4LK64_9PEZI</name>
<sequence length="165" mass="18083">MLPPCQKQHRLKKCLLQNQPPKPPALIRHPLLRHLRQSQPLLRALVSPPPFPSATHQPPPPPQPPAQLKPGTPTSLRAGVAGPQIAQQWNPAEGYHGEAYRVEGGYPAQQGYDQNYPANFPFPEETYDAGYHGTGQAYSPSAGTYHAYSPPSTPWYPPGTAHSPH</sequence>
<dbReference type="OrthoDB" id="10388145at2759"/>